<name>A0A9Q3PE79_9BASI</name>
<evidence type="ECO:0000256" key="1">
    <source>
        <dbReference type="SAM" id="MobiDB-lite"/>
    </source>
</evidence>
<evidence type="ECO:0000313" key="2">
    <source>
        <dbReference type="EMBL" id="MBW0558394.1"/>
    </source>
</evidence>
<feature type="region of interest" description="Disordered" evidence="1">
    <location>
        <begin position="44"/>
        <end position="64"/>
    </location>
</feature>
<evidence type="ECO:0000313" key="3">
    <source>
        <dbReference type="Proteomes" id="UP000765509"/>
    </source>
</evidence>
<dbReference type="EMBL" id="AVOT02066622">
    <property type="protein sequence ID" value="MBW0558394.1"/>
    <property type="molecule type" value="Genomic_DNA"/>
</dbReference>
<feature type="compositionally biased region" description="Basic and acidic residues" evidence="1">
    <location>
        <begin position="44"/>
        <end position="54"/>
    </location>
</feature>
<protein>
    <submittedName>
        <fullName evidence="2">Uncharacterized protein</fullName>
    </submittedName>
</protein>
<comment type="caution">
    <text evidence="2">The sequence shown here is derived from an EMBL/GenBank/DDBJ whole genome shotgun (WGS) entry which is preliminary data.</text>
</comment>
<dbReference type="AlphaFoldDB" id="A0A9Q3PE79"/>
<sequence length="112" mass="12469">MPFQHSIPVIQKVSQDTGHAVLTSTPRVPIEGTPEVPQLRAHLDRGPNMKKLEPSRNQGRGFRRSRSFSGAVGFFPGMSTTTFKCLGEDGEEEGIMLFKRKVSMVLRLSMLL</sequence>
<keyword evidence="3" id="KW-1185">Reference proteome</keyword>
<dbReference type="Proteomes" id="UP000765509">
    <property type="component" value="Unassembled WGS sequence"/>
</dbReference>
<reference evidence="2" key="1">
    <citation type="submission" date="2021-03" db="EMBL/GenBank/DDBJ databases">
        <title>Draft genome sequence of rust myrtle Austropuccinia psidii MF-1, a brazilian biotype.</title>
        <authorList>
            <person name="Quecine M.C."/>
            <person name="Pachon D.M.R."/>
            <person name="Bonatelli M.L."/>
            <person name="Correr F.H."/>
            <person name="Franceschini L.M."/>
            <person name="Leite T.F."/>
            <person name="Margarido G.R.A."/>
            <person name="Almeida C.A."/>
            <person name="Ferrarezi J.A."/>
            <person name="Labate C.A."/>
        </authorList>
    </citation>
    <scope>NUCLEOTIDE SEQUENCE</scope>
    <source>
        <strain evidence="2">MF-1</strain>
    </source>
</reference>
<gene>
    <name evidence="2" type="ORF">O181_098109</name>
</gene>
<proteinExistence type="predicted"/>
<accession>A0A9Q3PE79</accession>
<organism evidence="2 3">
    <name type="scientific">Austropuccinia psidii MF-1</name>
    <dbReference type="NCBI Taxonomy" id="1389203"/>
    <lineage>
        <taxon>Eukaryota</taxon>
        <taxon>Fungi</taxon>
        <taxon>Dikarya</taxon>
        <taxon>Basidiomycota</taxon>
        <taxon>Pucciniomycotina</taxon>
        <taxon>Pucciniomycetes</taxon>
        <taxon>Pucciniales</taxon>
        <taxon>Sphaerophragmiaceae</taxon>
        <taxon>Austropuccinia</taxon>
    </lineage>
</organism>